<evidence type="ECO:0000256" key="1">
    <source>
        <dbReference type="SAM" id="MobiDB-lite"/>
    </source>
</evidence>
<reference evidence="3 4" key="1">
    <citation type="submission" date="2019-01" db="EMBL/GenBank/DDBJ databases">
        <title>A draft genome assembly of the solar-powered sea slug Elysia chlorotica.</title>
        <authorList>
            <person name="Cai H."/>
            <person name="Li Q."/>
            <person name="Fang X."/>
            <person name="Li J."/>
            <person name="Curtis N.E."/>
            <person name="Altenburger A."/>
            <person name="Shibata T."/>
            <person name="Feng M."/>
            <person name="Maeda T."/>
            <person name="Schwartz J.A."/>
            <person name="Shigenobu S."/>
            <person name="Lundholm N."/>
            <person name="Nishiyama T."/>
            <person name="Yang H."/>
            <person name="Hasebe M."/>
            <person name="Li S."/>
            <person name="Pierce S.K."/>
            <person name="Wang J."/>
        </authorList>
    </citation>
    <scope>NUCLEOTIDE SEQUENCE [LARGE SCALE GENOMIC DNA]</scope>
    <source>
        <strain evidence="3">EC2010</strain>
        <tissue evidence="3">Whole organism of an adult</tissue>
    </source>
</reference>
<keyword evidence="4" id="KW-1185">Reference proteome</keyword>
<feature type="compositionally biased region" description="Basic and acidic residues" evidence="1">
    <location>
        <begin position="109"/>
        <end position="123"/>
    </location>
</feature>
<keyword evidence="2" id="KW-0812">Transmembrane</keyword>
<dbReference type="AlphaFoldDB" id="A0A433TLU4"/>
<feature type="transmembrane region" description="Helical" evidence="2">
    <location>
        <begin position="12"/>
        <end position="31"/>
    </location>
</feature>
<comment type="caution">
    <text evidence="3">The sequence shown here is derived from an EMBL/GenBank/DDBJ whole genome shotgun (WGS) entry which is preliminary data.</text>
</comment>
<feature type="region of interest" description="Disordered" evidence="1">
    <location>
        <begin position="196"/>
        <end position="227"/>
    </location>
</feature>
<organism evidence="3 4">
    <name type="scientific">Elysia chlorotica</name>
    <name type="common">Eastern emerald elysia</name>
    <name type="synonym">Sea slug</name>
    <dbReference type="NCBI Taxonomy" id="188477"/>
    <lineage>
        <taxon>Eukaryota</taxon>
        <taxon>Metazoa</taxon>
        <taxon>Spiralia</taxon>
        <taxon>Lophotrochozoa</taxon>
        <taxon>Mollusca</taxon>
        <taxon>Gastropoda</taxon>
        <taxon>Heterobranchia</taxon>
        <taxon>Euthyneura</taxon>
        <taxon>Panpulmonata</taxon>
        <taxon>Sacoglossa</taxon>
        <taxon>Placobranchoidea</taxon>
        <taxon>Plakobranchidae</taxon>
        <taxon>Elysia</taxon>
    </lineage>
</organism>
<protein>
    <submittedName>
        <fullName evidence="3">Uncharacterized protein</fullName>
    </submittedName>
</protein>
<evidence type="ECO:0000313" key="3">
    <source>
        <dbReference type="EMBL" id="RUS82466.1"/>
    </source>
</evidence>
<keyword evidence="2" id="KW-1133">Transmembrane helix</keyword>
<dbReference type="Proteomes" id="UP000271974">
    <property type="component" value="Unassembled WGS sequence"/>
</dbReference>
<dbReference type="EMBL" id="RQTK01000285">
    <property type="protein sequence ID" value="RUS82466.1"/>
    <property type="molecule type" value="Genomic_DNA"/>
</dbReference>
<gene>
    <name evidence="3" type="ORF">EGW08_009772</name>
</gene>
<keyword evidence="2" id="KW-0472">Membrane</keyword>
<proteinExistence type="predicted"/>
<evidence type="ECO:0000256" key="2">
    <source>
        <dbReference type="SAM" id="Phobius"/>
    </source>
</evidence>
<feature type="region of interest" description="Disordered" evidence="1">
    <location>
        <begin position="109"/>
        <end position="134"/>
    </location>
</feature>
<accession>A0A433TLU4</accession>
<sequence length="227" mass="25183">MMKAVYVVIDTLIFELIASVAVPVVIAKAAFETHVPYFVIFRFYFQDALRLECHAEGHGENYQDALRLECHAESHEQNHQDALRLECHAEGHGENHQDALRLECHAEGHGENDQDALRLESRRSTKPQHSYPILADHPHRTIDTARACLSRTTTRVVDNGISGDQPDTGLMPACSRPGPASDQLCIDADCFPGERCSGDNQRSGLPERSRPGPTRLPADSPCRPVTV</sequence>
<evidence type="ECO:0000313" key="4">
    <source>
        <dbReference type="Proteomes" id="UP000271974"/>
    </source>
</evidence>
<name>A0A433TLU4_ELYCH</name>